<evidence type="ECO:0000256" key="1">
    <source>
        <dbReference type="ARBA" id="ARBA00022737"/>
    </source>
</evidence>
<feature type="repeat" description="TPR" evidence="3">
    <location>
        <begin position="173"/>
        <end position="206"/>
    </location>
</feature>
<dbReference type="RefSeq" id="WP_013564036.1">
    <property type="nucleotide sequence ID" value="NC_014962.1"/>
</dbReference>
<feature type="repeat" description="TPR" evidence="3">
    <location>
        <begin position="139"/>
        <end position="172"/>
    </location>
</feature>
<dbReference type="OrthoDB" id="9778733at2"/>
<keyword evidence="2 3" id="KW-0802">TPR repeat</keyword>
<keyword evidence="1" id="KW-0677">Repeat</keyword>
<feature type="repeat" description="TPR" evidence="3">
    <location>
        <begin position="105"/>
        <end position="138"/>
    </location>
</feature>
<dbReference type="STRING" id="575540.Isop_1160"/>
<dbReference type="EMBL" id="CP002353">
    <property type="protein sequence ID" value="ADV61747.1"/>
    <property type="molecule type" value="Genomic_DNA"/>
</dbReference>
<evidence type="ECO:0000256" key="2">
    <source>
        <dbReference type="ARBA" id="ARBA00022803"/>
    </source>
</evidence>
<sequence>MTLVSGLNEAIERITRGDWDGAETLLNALRRQTPNDPNICHLLGVVILQKGDAAGAVPWLTHAHSHRPDHPAYRLNLAVALGRLGRFGEVVALMEEGLQGQPQCVEFWVALGNALQDAGLLPRAIDAFTHAHALRPDDPLIAYNLGNAWLRRGRHDRAEACYRASLDLNPDQPLAWCNLGTALQEQGQFEAALAAFTEAIDRAPDYADARYNLGNALQELGRHVEAETAYRRALELRPDFLEARVNLGNALMAQAREAEAEALHAETLQTRPDSAEAHNGLALSRFNRGWYEGVVEHYRAALRLRPDFPEAHKNLALALLTLGEWEEGFEHYEWRFRCRDLGDPGLPGPRWEGANDPDCTLLVYAEQGAGDAIQFLRYLPLALERVGRVVLAAPARLNRLLRGLASDAPSWNPDRVQVVPIEQPLPRFDAHVPLLSLPRVFQTRPDRVPAPIPYLRAEPELIARWSPRVRGIEGLKLGIAWKGAPGYPLDRHRSLPLAAFGELARLDAVRLIALQQGPGRDQLADLGGRFEVIDLGAELDLEGDAFVETAAVVTQLDAVVSCDSALGHLAGALGKPVWLALPRAQDWRWLLDRADTPWYPHHRLIRQRVPGEWRSVFQAIAREVADHFGLEKSDVSARDGARTSRRTSQHVP</sequence>
<dbReference type="InterPro" id="IPR011717">
    <property type="entry name" value="TPR-4"/>
</dbReference>
<dbReference type="PANTHER" id="PTHR44858">
    <property type="entry name" value="TETRATRICOPEPTIDE REPEAT PROTEIN 6"/>
    <property type="match status" value="1"/>
</dbReference>
<dbReference type="AlphaFoldDB" id="E8R5J8"/>
<evidence type="ECO:0000256" key="3">
    <source>
        <dbReference type="PROSITE-ProRule" id="PRU00339"/>
    </source>
</evidence>
<dbReference type="Pfam" id="PF13414">
    <property type="entry name" value="TPR_11"/>
    <property type="match status" value="1"/>
</dbReference>
<dbReference type="eggNOG" id="COG3063">
    <property type="taxonomic scope" value="Bacteria"/>
</dbReference>
<dbReference type="InterPro" id="IPR050498">
    <property type="entry name" value="Ycf3"/>
</dbReference>
<dbReference type="SUPFAM" id="SSF53756">
    <property type="entry name" value="UDP-Glycosyltransferase/glycogen phosphorylase"/>
    <property type="match status" value="1"/>
</dbReference>
<dbReference type="PANTHER" id="PTHR44858:SF1">
    <property type="entry name" value="UDP-N-ACETYLGLUCOSAMINE--PEPTIDE N-ACETYLGLUCOSAMINYLTRANSFERASE SPINDLY-RELATED"/>
    <property type="match status" value="1"/>
</dbReference>
<dbReference type="eggNOG" id="COG0859">
    <property type="taxonomic scope" value="Bacteria"/>
</dbReference>
<protein>
    <submittedName>
        <fullName evidence="4">Tetratricopeptide TPR_1 repeat-containing protein</fullName>
    </submittedName>
</protein>
<dbReference type="eggNOG" id="COG0457">
    <property type="taxonomic scope" value="Bacteria"/>
</dbReference>
<feature type="repeat" description="TPR" evidence="3">
    <location>
        <begin position="207"/>
        <end position="240"/>
    </location>
</feature>
<reference evidence="4 5" key="2">
    <citation type="journal article" date="2011" name="Stand. Genomic Sci.">
        <title>Complete genome sequence of Isosphaera pallida type strain (IS1B).</title>
        <authorList>
            <consortium name="US DOE Joint Genome Institute (JGI-PGF)"/>
            <person name="Goker M."/>
            <person name="Cleland D."/>
            <person name="Saunders E."/>
            <person name="Lapidus A."/>
            <person name="Nolan M."/>
            <person name="Lucas S."/>
            <person name="Hammon N."/>
            <person name="Deshpande S."/>
            <person name="Cheng J.F."/>
            <person name="Tapia R."/>
            <person name="Han C."/>
            <person name="Goodwin L."/>
            <person name="Pitluck S."/>
            <person name="Liolios K."/>
            <person name="Pagani I."/>
            <person name="Ivanova N."/>
            <person name="Mavromatis K."/>
            <person name="Pati A."/>
            <person name="Chen A."/>
            <person name="Palaniappan K."/>
            <person name="Land M."/>
            <person name="Hauser L."/>
            <person name="Chang Y.J."/>
            <person name="Jeffries C.D."/>
            <person name="Detter J.C."/>
            <person name="Beck B."/>
            <person name="Woyke T."/>
            <person name="Bristow J."/>
            <person name="Eisen J.A."/>
            <person name="Markowitz V."/>
            <person name="Hugenholtz P."/>
            <person name="Kyrpides N.C."/>
            <person name="Klenk H.P."/>
        </authorList>
    </citation>
    <scope>NUCLEOTIDE SEQUENCE [LARGE SCALE GENOMIC DNA]</scope>
    <source>
        <strain evidence="5">ATCC 43644 / DSM 9630 / IS1B</strain>
    </source>
</reference>
<dbReference type="PROSITE" id="PS50005">
    <property type="entry name" value="TPR"/>
    <property type="match status" value="5"/>
</dbReference>
<dbReference type="KEGG" id="ipa:Isop_1160"/>
<reference key="1">
    <citation type="submission" date="2010-11" db="EMBL/GenBank/DDBJ databases">
        <title>The complete sequence of chromosome of Isophaera pallida ATCC 43644.</title>
        <authorList>
            <consortium name="US DOE Joint Genome Institute (JGI-PGF)"/>
            <person name="Lucas S."/>
            <person name="Copeland A."/>
            <person name="Lapidus A."/>
            <person name="Bruce D."/>
            <person name="Goodwin L."/>
            <person name="Pitluck S."/>
            <person name="Kyrpides N."/>
            <person name="Mavromatis K."/>
            <person name="Pagani I."/>
            <person name="Ivanova N."/>
            <person name="Saunders E."/>
            <person name="Brettin T."/>
            <person name="Detter J.C."/>
            <person name="Han C."/>
            <person name="Tapia R."/>
            <person name="Land M."/>
            <person name="Hauser L."/>
            <person name="Markowitz V."/>
            <person name="Cheng J.-F."/>
            <person name="Hugenholtz P."/>
            <person name="Woyke T."/>
            <person name="Wu D."/>
            <person name="Eisen J.A."/>
        </authorList>
    </citation>
    <scope>NUCLEOTIDE SEQUENCE</scope>
    <source>
        <strain>ATCC 43644</strain>
    </source>
</reference>
<feature type="repeat" description="TPR" evidence="3">
    <location>
        <begin position="275"/>
        <end position="308"/>
    </location>
</feature>
<dbReference type="GO" id="GO:0046813">
    <property type="term" value="P:receptor-mediated virion attachment to host cell"/>
    <property type="evidence" value="ECO:0007669"/>
    <property type="project" value="TreeGrafter"/>
</dbReference>
<dbReference type="InterPro" id="IPR011990">
    <property type="entry name" value="TPR-like_helical_dom_sf"/>
</dbReference>
<dbReference type="Gene3D" id="1.25.40.10">
    <property type="entry name" value="Tetratricopeptide repeat domain"/>
    <property type="match status" value="1"/>
</dbReference>
<dbReference type="PROSITE" id="PS50293">
    <property type="entry name" value="TPR_REGION"/>
    <property type="match status" value="2"/>
</dbReference>
<dbReference type="Pfam" id="PF13374">
    <property type="entry name" value="TPR_10"/>
    <property type="match status" value="1"/>
</dbReference>
<dbReference type="Pfam" id="PF13432">
    <property type="entry name" value="TPR_16"/>
    <property type="match status" value="3"/>
</dbReference>
<organism evidence="4 5">
    <name type="scientific">Isosphaera pallida (strain ATCC 43644 / DSM 9630 / IS1B)</name>
    <dbReference type="NCBI Taxonomy" id="575540"/>
    <lineage>
        <taxon>Bacteria</taxon>
        <taxon>Pseudomonadati</taxon>
        <taxon>Planctomycetota</taxon>
        <taxon>Planctomycetia</taxon>
        <taxon>Isosphaerales</taxon>
        <taxon>Isosphaeraceae</taxon>
        <taxon>Isosphaera</taxon>
    </lineage>
</organism>
<evidence type="ECO:0000313" key="4">
    <source>
        <dbReference type="EMBL" id="ADV61747.1"/>
    </source>
</evidence>
<name>E8R5J8_ISOPI</name>
<evidence type="ECO:0000313" key="5">
    <source>
        <dbReference type="Proteomes" id="UP000008631"/>
    </source>
</evidence>
<dbReference type="GO" id="GO:0009279">
    <property type="term" value="C:cell outer membrane"/>
    <property type="evidence" value="ECO:0007669"/>
    <property type="project" value="TreeGrafter"/>
</dbReference>
<dbReference type="InterPro" id="IPR019734">
    <property type="entry name" value="TPR_rpt"/>
</dbReference>
<accession>E8R5J8</accession>
<gene>
    <name evidence="4" type="ordered locus">Isop_1160</name>
</gene>
<proteinExistence type="predicted"/>
<dbReference type="GO" id="GO:0042802">
    <property type="term" value="F:identical protein binding"/>
    <property type="evidence" value="ECO:0007669"/>
    <property type="project" value="InterPro"/>
</dbReference>
<dbReference type="Pfam" id="PF07721">
    <property type="entry name" value="TPR_4"/>
    <property type="match status" value="1"/>
</dbReference>
<keyword evidence="5" id="KW-1185">Reference proteome</keyword>
<dbReference type="SMART" id="SM00028">
    <property type="entry name" value="TPR"/>
    <property type="match status" value="9"/>
</dbReference>
<dbReference type="InParanoid" id="E8R5J8"/>
<dbReference type="SUPFAM" id="SSF48452">
    <property type="entry name" value="TPR-like"/>
    <property type="match status" value="1"/>
</dbReference>
<dbReference type="HOGENOM" id="CLU_010140_1_1_0"/>
<dbReference type="Proteomes" id="UP000008631">
    <property type="component" value="Chromosome"/>
</dbReference>
<dbReference type="Gene3D" id="3.40.50.2000">
    <property type="entry name" value="Glycogen Phosphorylase B"/>
    <property type="match status" value="1"/>
</dbReference>